<dbReference type="InterPro" id="IPR032807">
    <property type="entry name" value="GNVR"/>
</dbReference>
<evidence type="ECO:0000259" key="16">
    <source>
        <dbReference type="Pfam" id="PF13614"/>
    </source>
</evidence>
<keyword evidence="4" id="KW-0997">Cell inner membrane</keyword>
<gene>
    <name evidence="18" type="ORF">C9I94_17055</name>
</gene>
<dbReference type="RefSeq" id="WP_048900953.1">
    <property type="nucleotide sequence ID" value="NZ_AP024852.1"/>
</dbReference>
<evidence type="ECO:0000256" key="9">
    <source>
        <dbReference type="ARBA" id="ARBA00022840"/>
    </source>
</evidence>
<evidence type="ECO:0000256" key="11">
    <source>
        <dbReference type="ARBA" id="ARBA00023136"/>
    </source>
</evidence>
<evidence type="ECO:0000256" key="7">
    <source>
        <dbReference type="ARBA" id="ARBA00022741"/>
    </source>
</evidence>
<dbReference type="Pfam" id="PF13614">
    <property type="entry name" value="AAA_31"/>
    <property type="match status" value="1"/>
</dbReference>
<dbReference type="SUPFAM" id="SSF52540">
    <property type="entry name" value="P-loop containing nucleoside triphosphate hydrolases"/>
    <property type="match status" value="1"/>
</dbReference>
<feature type="domain" description="AAA" evidence="16">
    <location>
        <begin position="536"/>
        <end position="650"/>
    </location>
</feature>
<keyword evidence="6 14" id="KW-0812">Transmembrane</keyword>
<keyword evidence="3" id="KW-1003">Cell membrane</keyword>
<feature type="domain" description="Polysaccharide chain length determinant N-terminal" evidence="15">
    <location>
        <begin position="15"/>
        <end position="106"/>
    </location>
</feature>
<accession>A0A0J8V5A3</accession>
<dbReference type="AlphaFoldDB" id="A0A0J8V5A3"/>
<dbReference type="InterPro" id="IPR027417">
    <property type="entry name" value="P-loop_NTPase"/>
</dbReference>
<dbReference type="InterPro" id="IPR003856">
    <property type="entry name" value="LPS_length_determ_N"/>
</dbReference>
<dbReference type="OrthoDB" id="9775724at2"/>
<dbReference type="GO" id="GO:0004715">
    <property type="term" value="F:non-membrane spanning protein tyrosine kinase activity"/>
    <property type="evidence" value="ECO:0007669"/>
    <property type="project" value="UniProtKB-EC"/>
</dbReference>
<dbReference type="STRING" id="680026.AB733_23345"/>
<dbReference type="EMBL" id="PYLZ01000009">
    <property type="protein sequence ID" value="PSW23327.1"/>
    <property type="molecule type" value="Genomic_DNA"/>
</dbReference>
<evidence type="ECO:0000256" key="6">
    <source>
        <dbReference type="ARBA" id="ARBA00022692"/>
    </source>
</evidence>
<dbReference type="EC" id="2.7.10.2" evidence="18"/>
<dbReference type="InterPro" id="IPR005702">
    <property type="entry name" value="Wzc-like_C"/>
</dbReference>
<keyword evidence="19" id="KW-1185">Reference proteome</keyword>
<evidence type="ECO:0000256" key="13">
    <source>
        <dbReference type="ARBA" id="ARBA00053015"/>
    </source>
</evidence>
<name>A0A0J8V5A3_9GAMM</name>
<evidence type="ECO:0000256" key="14">
    <source>
        <dbReference type="SAM" id="Phobius"/>
    </source>
</evidence>
<feature type="transmembrane region" description="Helical" evidence="14">
    <location>
        <begin position="427"/>
        <end position="450"/>
    </location>
</feature>
<evidence type="ECO:0000256" key="1">
    <source>
        <dbReference type="ARBA" id="ARBA00004429"/>
    </source>
</evidence>
<keyword evidence="9" id="KW-0067">ATP-binding</keyword>
<dbReference type="GO" id="GO:0005886">
    <property type="term" value="C:plasma membrane"/>
    <property type="evidence" value="ECO:0007669"/>
    <property type="project" value="UniProtKB-SubCell"/>
</dbReference>
<dbReference type="InterPro" id="IPR025669">
    <property type="entry name" value="AAA_dom"/>
</dbReference>
<feature type="domain" description="Tyrosine-protein kinase G-rich" evidence="17">
    <location>
        <begin position="368"/>
        <end position="448"/>
    </location>
</feature>
<comment type="subcellular location">
    <subcellularLocation>
        <location evidence="1">Cell inner membrane</location>
        <topology evidence="1">Multi-pass membrane protein</topology>
    </subcellularLocation>
</comment>
<dbReference type="GO" id="GO:0042802">
    <property type="term" value="F:identical protein binding"/>
    <property type="evidence" value="ECO:0007669"/>
    <property type="project" value="UniProtKB-ARBA"/>
</dbReference>
<dbReference type="PANTHER" id="PTHR32309">
    <property type="entry name" value="TYROSINE-PROTEIN KINASE"/>
    <property type="match status" value="1"/>
</dbReference>
<evidence type="ECO:0000256" key="2">
    <source>
        <dbReference type="ARBA" id="ARBA00008883"/>
    </source>
</evidence>
<dbReference type="NCBIfam" id="TIGR01007">
    <property type="entry name" value="eps_fam"/>
    <property type="match status" value="1"/>
</dbReference>
<dbReference type="InterPro" id="IPR050445">
    <property type="entry name" value="Bact_polysacc_biosynth/exp"/>
</dbReference>
<comment type="similarity">
    <text evidence="2">Belongs to the etk/wzc family.</text>
</comment>
<evidence type="ECO:0000259" key="15">
    <source>
        <dbReference type="Pfam" id="PF02706"/>
    </source>
</evidence>
<evidence type="ECO:0000256" key="12">
    <source>
        <dbReference type="ARBA" id="ARBA00023137"/>
    </source>
</evidence>
<evidence type="ECO:0000256" key="10">
    <source>
        <dbReference type="ARBA" id="ARBA00022989"/>
    </source>
</evidence>
<keyword evidence="12" id="KW-0829">Tyrosine-protein kinase</keyword>
<proteinExistence type="inferred from homology"/>
<protein>
    <submittedName>
        <fullName evidence="18">Tyrosine-protein kinase</fullName>
        <ecNumber evidence="18">2.7.10.2</ecNumber>
    </submittedName>
</protein>
<dbReference type="Gene3D" id="3.40.50.300">
    <property type="entry name" value="P-loop containing nucleotide triphosphate hydrolases"/>
    <property type="match status" value="1"/>
</dbReference>
<dbReference type="CDD" id="cd05387">
    <property type="entry name" value="BY-kinase"/>
    <property type="match status" value="1"/>
</dbReference>
<dbReference type="GO" id="GO:0005524">
    <property type="term" value="F:ATP binding"/>
    <property type="evidence" value="ECO:0007669"/>
    <property type="project" value="UniProtKB-KW"/>
</dbReference>
<keyword evidence="11 14" id="KW-0472">Membrane</keyword>
<dbReference type="Pfam" id="PF13807">
    <property type="entry name" value="GNVR"/>
    <property type="match status" value="1"/>
</dbReference>
<evidence type="ECO:0000259" key="17">
    <source>
        <dbReference type="Pfam" id="PF13807"/>
    </source>
</evidence>
<organism evidence="18 19">
    <name type="scientific">Photobacterium swingsii</name>
    <dbReference type="NCBI Taxonomy" id="680026"/>
    <lineage>
        <taxon>Bacteria</taxon>
        <taxon>Pseudomonadati</taxon>
        <taxon>Pseudomonadota</taxon>
        <taxon>Gammaproteobacteria</taxon>
        <taxon>Vibrionales</taxon>
        <taxon>Vibrionaceae</taxon>
        <taxon>Photobacterium</taxon>
    </lineage>
</organism>
<dbReference type="PANTHER" id="PTHR32309:SF32">
    <property type="entry name" value="TYROSINE-PROTEIN KINASE ETK-RELATED"/>
    <property type="match status" value="1"/>
</dbReference>
<keyword evidence="7" id="KW-0547">Nucleotide-binding</keyword>
<evidence type="ECO:0000313" key="19">
    <source>
        <dbReference type="Proteomes" id="UP000240481"/>
    </source>
</evidence>
<comment type="caution">
    <text evidence="18">The sequence shown here is derived from an EMBL/GenBank/DDBJ whole genome shotgun (WGS) entry which is preliminary data.</text>
</comment>
<evidence type="ECO:0000256" key="3">
    <source>
        <dbReference type="ARBA" id="ARBA00022475"/>
    </source>
</evidence>
<dbReference type="Pfam" id="PF23607">
    <property type="entry name" value="WZC_N"/>
    <property type="match status" value="1"/>
</dbReference>
<dbReference type="Proteomes" id="UP000240481">
    <property type="component" value="Unassembled WGS sequence"/>
</dbReference>
<sequence>MSISQNLPPKQSESDEIDLGKLFGILVDSRWMIIAITIIFSVVGVCYALLATPVYKADALLQVETKSSGMPALGDMGELFAQESSATTEIEIIKSRMVLGKTVDKLNLTTIAKPNYFPFIGKGLARITGNESSISIARFEIPKYVAEPNFTLVVTDSEAGKFTLIDSNEREVLTGKVNELAQNGEYRLFVTALVGEVDSEFTLAKRSRLDAIQALQQDLAVSERGKQTGILQLSLTGENRANIERVLNDISQNYFLQNVERNSAEAENSLAFLRKHLPDIKSELITAEDKLNRFRQANDSIDLGLEAKSTLEVMVKLEAQLNELTFKESEISQRFTKEHPAYSALLEKRQTLLGERERLNKQVQKLPKTQREILRMTRDVEVNQQIYVQLLNKVQELNIVKASTVGNVRILDVAQSYTRAVKPKKPLIVVLATLLGGMLSVAIVLLKAAFHRGVENPDDIEALGLPVYASVPMSDWQTEIEKKRGNKKTLLPVEQTLLAVSNPADLSIEALRSLRTSLHFAMMEAKNNILMISGPSPGIGKSFVSSNMAAVVAKAGQRVLVIDADMRKGRMEQQLAVENKIGLSDFLSGQTSIESLIKKPGVDNLDFITRGNVPPNPSELLMHPRFKQLMDWASENYDIVIVDTPPILAVTDPAIVGAHAGTTLLVGRFGQNTAKEIAVTKQRFEQNGIEVKGFILNAVVRKASSYYGGNYGYYNYSYESKK</sequence>
<evidence type="ECO:0000313" key="18">
    <source>
        <dbReference type="EMBL" id="PSW23327.1"/>
    </source>
</evidence>
<keyword evidence="8 18" id="KW-0418">Kinase</keyword>
<reference evidence="18 19" key="1">
    <citation type="submission" date="2018-01" db="EMBL/GenBank/DDBJ databases">
        <title>Whole genome sequencing of Histamine producing bacteria.</title>
        <authorList>
            <person name="Butler K."/>
        </authorList>
    </citation>
    <scope>NUCLEOTIDE SEQUENCE [LARGE SCALE GENOMIC DNA]</scope>
    <source>
        <strain evidence="18 19">DSM 24669</strain>
    </source>
</reference>
<dbReference type="FunFam" id="3.40.50.300:FF:000527">
    <property type="entry name" value="Tyrosine-protein kinase etk"/>
    <property type="match status" value="1"/>
</dbReference>
<dbReference type="Pfam" id="PF02706">
    <property type="entry name" value="Wzz"/>
    <property type="match status" value="1"/>
</dbReference>
<feature type="transmembrane region" description="Helical" evidence="14">
    <location>
        <begin position="31"/>
        <end position="50"/>
    </location>
</feature>
<keyword evidence="5 18" id="KW-0808">Transferase</keyword>
<evidence type="ECO:0000256" key="5">
    <source>
        <dbReference type="ARBA" id="ARBA00022679"/>
    </source>
</evidence>
<evidence type="ECO:0000256" key="8">
    <source>
        <dbReference type="ARBA" id="ARBA00022777"/>
    </source>
</evidence>
<keyword evidence="10 14" id="KW-1133">Transmembrane helix</keyword>
<comment type="catalytic activity">
    <reaction evidence="13">
        <text>L-tyrosyl-[protein] + ATP = O-phospho-L-tyrosyl-[protein] + ADP + H(+)</text>
        <dbReference type="Rhea" id="RHEA:10596"/>
        <dbReference type="Rhea" id="RHEA-COMP:10136"/>
        <dbReference type="Rhea" id="RHEA-COMP:20101"/>
        <dbReference type="ChEBI" id="CHEBI:15378"/>
        <dbReference type="ChEBI" id="CHEBI:30616"/>
        <dbReference type="ChEBI" id="CHEBI:46858"/>
        <dbReference type="ChEBI" id="CHEBI:61978"/>
        <dbReference type="ChEBI" id="CHEBI:456216"/>
    </reaction>
</comment>
<evidence type="ECO:0000256" key="4">
    <source>
        <dbReference type="ARBA" id="ARBA00022519"/>
    </source>
</evidence>